<dbReference type="Proteomes" id="UP000619479">
    <property type="component" value="Unassembled WGS sequence"/>
</dbReference>
<evidence type="ECO:0000313" key="2">
    <source>
        <dbReference type="Proteomes" id="UP000619479"/>
    </source>
</evidence>
<keyword evidence="2" id="KW-1185">Reference proteome</keyword>
<dbReference type="EMBL" id="BOMH01000018">
    <property type="protein sequence ID" value="GID64791.1"/>
    <property type="molecule type" value="Genomic_DNA"/>
</dbReference>
<gene>
    <name evidence="1" type="ORF">Acy02nite_26720</name>
</gene>
<proteinExistence type="predicted"/>
<protein>
    <submittedName>
        <fullName evidence="1">Lipoprotein</fullName>
    </submittedName>
</protein>
<sequence>MAALTISAALLSGCGLPNDPNAPKPTASVSSDPAGNGVEVLSGKGVLDKSRIALRSAKSFHVKGVVKEEKDLIQLDLKNAGDDFTGSLKSSGATIEVLSVAGQKYIRPDAKFWERMDSTGATATAMKQQVGTKWIKLAAKDADFGTIFAAADIDAILNSEGVVTKGETEDVDGVPALAVRDSADAASTLWVSTRGEPYPLKLEGPAGQGLTFSDFGKTFPEIKEPAASEFVDQSKLGKK</sequence>
<keyword evidence="1" id="KW-0449">Lipoprotein</keyword>
<evidence type="ECO:0000313" key="1">
    <source>
        <dbReference type="EMBL" id="GID64791.1"/>
    </source>
</evidence>
<dbReference type="Gene3D" id="2.50.20.20">
    <property type="match status" value="1"/>
</dbReference>
<organism evidence="1 2">
    <name type="scientific">Actinoplanes cyaneus</name>
    <dbReference type="NCBI Taxonomy" id="52696"/>
    <lineage>
        <taxon>Bacteria</taxon>
        <taxon>Bacillati</taxon>
        <taxon>Actinomycetota</taxon>
        <taxon>Actinomycetes</taxon>
        <taxon>Micromonosporales</taxon>
        <taxon>Micromonosporaceae</taxon>
        <taxon>Actinoplanes</taxon>
    </lineage>
</organism>
<comment type="caution">
    <text evidence="1">The sequence shown here is derived from an EMBL/GenBank/DDBJ whole genome shotgun (WGS) entry which is preliminary data.</text>
</comment>
<name>A0A919MB68_9ACTN</name>
<dbReference type="AlphaFoldDB" id="A0A919MB68"/>
<reference evidence="1" key="1">
    <citation type="submission" date="2021-01" db="EMBL/GenBank/DDBJ databases">
        <title>Whole genome shotgun sequence of Actinoplanes cyaneus NBRC 14990.</title>
        <authorList>
            <person name="Komaki H."/>
            <person name="Tamura T."/>
        </authorList>
    </citation>
    <scope>NUCLEOTIDE SEQUENCE</scope>
    <source>
        <strain evidence="1">NBRC 14990</strain>
    </source>
</reference>
<accession>A0A919MB68</accession>